<dbReference type="Pfam" id="PF01118">
    <property type="entry name" value="Semialdhyde_dh"/>
    <property type="match status" value="1"/>
</dbReference>
<dbReference type="EMBL" id="BJXB01000017">
    <property type="protein sequence ID" value="GEM48082.1"/>
    <property type="molecule type" value="Genomic_DNA"/>
</dbReference>
<dbReference type="InterPro" id="IPR050085">
    <property type="entry name" value="AGPR"/>
</dbReference>
<dbReference type="Pfam" id="PF22698">
    <property type="entry name" value="Semialdhyde_dhC_1"/>
    <property type="match status" value="1"/>
</dbReference>
<comment type="pathway">
    <text evidence="6">Amino-acid biosynthesis; L-arginine biosynthesis; N(2)-acetyl-L-ornithine from L-glutamate: step 3/4.</text>
</comment>
<dbReference type="NCBIfam" id="TIGR01851">
    <property type="entry name" value="argC_other"/>
    <property type="match status" value="1"/>
</dbReference>
<dbReference type="InterPro" id="IPR058924">
    <property type="entry name" value="AGPR_dimerisation_dom"/>
</dbReference>
<dbReference type="SUPFAM" id="SSF51735">
    <property type="entry name" value="NAD(P)-binding Rossmann-fold domains"/>
    <property type="match status" value="1"/>
</dbReference>
<evidence type="ECO:0000256" key="2">
    <source>
        <dbReference type="ARBA" id="ARBA00022571"/>
    </source>
</evidence>
<reference evidence="9 10" key="1">
    <citation type="submission" date="2019-07" db="EMBL/GenBank/DDBJ databases">
        <title>Whole genome shotgun sequence of Deinococcus cellulosilyticus NBRC 106333.</title>
        <authorList>
            <person name="Hosoyama A."/>
            <person name="Uohara A."/>
            <person name="Ohji S."/>
            <person name="Ichikawa N."/>
        </authorList>
    </citation>
    <scope>NUCLEOTIDE SEQUENCE [LARGE SCALE GENOMIC DNA]</scope>
    <source>
        <strain evidence="9 10">NBRC 106333</strain>
    </source>
</reference>
<keyword evidence="5 6" id="KW-0560">Oxidoreductase</keyword>
<dbReference type="CDD" id="cd17896">
    <property type="entry name" value="AGPR_2_N"/>
    <property type="match status" value="1"/>
</dbReference>
<proteinExistence type="inferred from homology"/>
<dbReference type="OrthoDB" id="9801289at2"/>
<dbReference type="EC" id="1.2.1.38" evidence="6"/>
<dbReference type="PANTHER" id="PTHR32338:SF10">
    <property type="entry name" value="N-ACETYL-GAMMA-GLUTAMYL-PHOSPHATE REDUCTASE, CHLOROPLASTIC-RELATED"/>
    <property type="match status" value="1"/>
</dbReference>
<comment type="subcellular location">
    <subcellularLocation>
        <location evidence="6">Cytoplasm</location>
    </subcellularLocation>
</comment>
<comment type="function">
    <text evidence="6">Catalyzes the NADPH-dependent reduction of N-acetyl-5-glutamyl phosphate to yield N-acetyl-L-glutamate 5-semialdehyde.</text>
</comment>
<keyword evidence="10" id="KW-1185">Reference proteome</keyword>
<dbReference type="Gene3D" id="3.40.50.720">
    <property type="entry name" value="NAD(P)-binding Rossmann-like Domain"/>
    <property type="match status" value="1"/>
</dbReference>
<keyword evidence="1 6" id="KW-0963">Cytoplasm</keyword>
<feature type="domain" description="Semialdehyde dehydrogenase NAD-binding" evidence="8">
    <location>
        <begin position="5"/>
        <end position="106"/>
    </location>
</feature>
<dbReference type="GO" id="GO:0003942">
    <property type="term" value="F:N-acetyl-gamma-glutamyl-phosphate reductase activity"/>
    <property type="evidence" value="ECO:0007669"/>
    <property type="project" value="UniProtKB-UniRule"/>
</dbReference>
<evidence type="ECO:0000313" key="10">
    <source>
        <dbReference type="Proteomes" id="UP000321306"/>
    </source>
</evidence>
<dbReference type="InterPro" id="IPR036291">
    <property type="entry name" value="NAD(P)-bd_dom_sf"/>
</dbReference>
<dbReference type="Proteomes" id="UP000321306">
    <property type="component" value="Unassembled WGS sequence"/>
</dbReference>
<dbReference type="CDD" id="cd23935">
    <property type="entry name" value="AGPR_2_C"/>
    <property type="match status" value="1"/>
</dbReference>
<feature type="active site" evidence="6 7">
    <location>
        <position position="117"/>
    </location>
</feature>
<protein>
    <recommendedName>
        <fullName evidence="6">N-acetyl-gamma-glutamyl-phosphate reductase</fullName>
        <shortName evidence="6">AGPR</shortName>
        <ecNumber evidence="6">1.2.1.38</ecNumber>
    </recommendedName>
    <alternativeName>
        <fullName evidence="6">N-acetyl-glutamate semialdehyde dehydrogenase</fullName>
        <shortName evidence="6">NAGSA dehydrogenase</shortName>
    </alternativeName>
</protein>
<dbReference type="Gene3D" id="3.30.360.10">
    <property type="entry name" value="Dihydrodipicolinate Reductase, domain 2"/>
    <property type="match status" value="1"/>
</dbReference>
<dbReference type="UniPathway" id="UPA00068">
    <property type="reaction ID" value="UER00108"/>
</dbReference>
<dbReference type="GO" id="GO:0006526">
    <property type="term" value="P:L-arginine biosynthetic process"/>
    <property type="evidence" value="ECO:0007669"/>
    <property type="project" value="UniProtKB-UniRule"/>
</dbReference>
<comment type="catalytic activity">
    <reaction evidence="6">
        <text>N-acetyl-L-glutamate 5-semialdehyde + phosphate + NADP(+) = N-acetyl-L-glutamyl 5-phosphate + NADPH + H(+)</text>
        <dbReference type="Rhea" id="RHEA:21588"/>
        <dbReference type="ChEBI" id="CHEBI:15378"/>
        <dbReference type="ChEBI" id="CHEBI:29123"/>
        <dbReference type="ChEBI" id="CHEBI:43474"/>
        <dbReference type="ChEBI" id="CHEBI:57783"/>
        <dbReference type="ChEBI" id="CHEBI:57936"/>
        <dbReference type="ChEBI" id="CHEBI:58349"/>
        <dbReference type="EC" id="1.2.1.38"/>
    </reaction>
</comment>
<gene>
    <name evidence="9" type="primary">argC2</name>
    <name evidence="6" type="synonym">argC</name>
    <name evidence="9" type="ORF">DC3_37170</name>
</gene>
<dbReference type="InterPro" id="IPR000534">
    <property type="entry name" value="Semialdehyde_DH_NAD-bd"/>
</dbReference>
<evidence type="ECO:0000256" key="3">
    <source>
        <dbReference type="ARBA" id="ARBA00022605"/>
    </source>
</evidence>
<sequence>MGKPRVFIDGEAGTTGLQIRSRLEGRTDLELVSIDPALRKDQNERRRLINSADVVVLCLPDEASKEAVGMLENDTTRVLDASTAYRVAEGWTYGFPEMTPSQKDEIRNARFVSNPGCYSTGMIALVRPLVDAGILPANAALSVQGFSGYSGGGRQLVDAMENRGGTHPLAGKFKSYALGLAHKHVPEMKKYGALQTAPLFTPSVGAWRQGMLVQIPLHLSTLPEGTTGEKIHAALANHYAGQRFIEVMPFEHGKPAEPQLDPQDLNDTNRLQVFVFENASLGHVLLVARLDNLGKGASGAAAQNLDVMLGLEGDHDYSVPSDLV</sequence>
<name>A0A511N5F2_DEIC1</name>
<comment type="caution">
    <text evidence="9">The sequence shown here is derived from an EMBL/GenBank/DDBJ whole genome shotgun (WGS) entry which is preliminary data.</text>
</comment>
<evidence type="ECO:0000256" key="1">
    <source>
        <dbReference type="ARBA" id="ARBA00022490"/>
    </source>
</evidence>
<dbReference type="SMART" id="SM00859">
    <property type="entry name" value="Semialdhyde_dh"/>
    <property type="match status" value="1"/>
</dbReference>
<keyword evidence="3 6" id="KW-0028">Amino-acid biosynthesis</keyword>
<dbReference type="InterPro" id="IPR010136">
    <property type="entry name" value="AGPR_type-2"/>
</dbReference>
<accession>A0A511N5F2</accession>
<dbReference type="PANTHER" id="PTHR32338">
    <property type="entry name" value="N-ACETYL-GAMMA-GLUTAMYL-PHOSPHATE REDUCTASE, CHLOROPLASTIC-RELATED-RELATED"/>
    <property type="match status" value="1"/>
</dbReference>
<dbReference type="PROSITE" id="PS01224">
    <property type="entry name" value="ARGC"/>
    <property type="match status" value="1"/>
</dbReference>
<organism evidence="9 10">
    <name type="scientific">Deinococcus cellulosilyticus (strain DSM 18568 / NBRC 106333 / KACC 11606 / 5516J-15)</name>
    <dbReference type="NCBI Taxonomy" id="1223518"/>
    <lineage>
        <taxon>Bacteria</taxon>
        <taxon>Thermotogati</taxon>
        <taxon>Deinococcota</taxon>
        <taxon>Deinococci</taxon>
        <taxon>Deinococcales</taxon>
        <taxon>Deinococcaceae</taxon>
        <taxon>Deinococcus</taxon>
    </lineage>
</organism>
<dbReference type="AlphaFoldDB" id="A0A511N5F2"/>
<evidence type="ECO:0000313" key="9">
    <source>
        <dbReference type="EMBL" id="GEM48082.1"/>
    </source>
</evidence>
<comment type="similarity">
    <text evidence="6">Belongs to the NAGSA dehydrogenase family. Type 2 subfamily.</text>
</comment>
<keyword evidence="4 6" id="KW-0521">NADP</keyword>
<evidence type="ECO:0000256" key="5">
    <source>
        <dbReference type="ARBA" id="ARBA00023002"/>
    </source>
</evidence>
<evidence type="ECO:0000256" key="7">
    <source>
        <dbReference type="PROSITE-ProRule" id="PRU10010"/>
    </source>
</evidence>
<dbReference type="GO" id="GO:0051287">
    <property type="term" value="F:NAD binding"/>
    <property type="evidence" value="ECO:0007669"/>
    <property type="project" value="InterPro"/>
</dbReference>
<dbReference type="InterPro" id="IPR023013">
    <property type="entry name" value="AGPR_AS"/>
</dbReference>
<dbReference type="RefSeq" id="WP_146886855.1">
    <property type="nucleotide sequence ID" value="NZ_BJXB01000017.1"/>
</dbReference>
<dbReference type="HAMAP" id="MF_01110">
    <property type="entry name" value="ArgC_type2"/>
    <property type="match status" value="1"/>
</dbReference>
<evidence type="ECO:0000259" key="8">
    <source>
        <dbReference type="SMART" id="SM00859"/>
    </source>
</evidence>
<evidence type="ECO:0000256" key="6">
    <source>
        <dbReference type="HAMAP-Rule" id="MF_01110"/>
    </source>
</evidence>
<dbReference type="SUPFAM" id="SSF55347">
    <property type="entry name" value="Glyceraldehyde-3-phosphate dehydrogenase-like, C-terminal domain"/>
    <property type="match status" value="1"/>
</dbReference>
<evidence type="ECO:0000256" key="4">
    <source>
        <dbReference type="ARBA" id="ARBA00022857"/>
    </source>
</evidence>
<dbReference type="GO" id="GO:0005737">
    <property type="term" value="C:cytoplasm"/>
    <property type="evidence" value="ECO:0007669"/>
    <property type="project" value="UniProtKB-SubCell"/>
</dbReference>
<keyword evidence="2 6" id="KW-0055">Arginine biosynthesis</keyword>